<comment type="caution">
    <text evidence="3">The sequence shown here is derived from an EMBL/GenBank/DDBJ whole genome shotgun (WGS) entry which is preliminary data.</text>
</comment>
<reference evidence="3 4" key="1">
    <citation type="submission" date="2020-05" db="EMBL/GenBank/DDBJ databases">
        <title>Parvularcula mediterraneae sp. nov., isolated from polypropylene straw from shallow seawater of the seashore of Laganas in Zakynthos island, Greece.</title>
        <authorList>
            <person name="Szabo I."/>
            <person name="Al-Omari J."/>
            <person name="Rado J."/>
            <person name="Szerdahelyi G.S."/>
        </authorList>
    </citation>
    <scope>NUCLEOTIDE SEQUENCE [LARGE SCALE GENOMIC DNA]</scope>
    <source>
        <strain evidence="3 4">ZS-1/3</strain>
    </source>
</reference>
<keyword evidence="4" id="KW-1185">Reference proteome</keyword>
<dbReference type="Proteomes" id="UP000536835">
    <property type="component" value="Unassembled WGS sequence"/>
</dbReference>
<evidence type="ECO:0000256" key="2">
    <source>
        <dbReference type="SAM" id="Phobius"/>
    </source>
</evidence>
<evidence type="ECO:0000256" key="1">
    <source>
        <dbReference type="SAM" id="MobiDB-lite"/>
    </source>
</evidence>
<keyword evidence="2" id="KW-0812">Transmembrane</keyword>
<dbReference type="RefSeq" id="WP_173197333.1">
    <property type="nucleotide sequence ID" value="NZ_JABFCX010000002.1"/>
</dbReference>
<organism evidence="3 4">
    <name type="scientific">Parvularcula mediterranea</name>
    <dbReference type="NCBI Taxonomy" id="2732508"/>
    <lineage>
        <taxon>Bacteria</taxon>
        <taxon>Pseudomonadati</taxon>
        <taxon>Pseudomonadota</taxon>
        <taxon>Alphaproteobacteria</taxon>
        <taxon>Parvularculales</taxon>
        <taxon>Parvularculaceae</taxon>
        <taxon>Parvularcula</taxon>
    </lineage>
</organism>
<protein>
    <submittedName>
        <fullName evidence="3">Uncharacterized protein</fullName>
    </submittedName>
</protein>
<keyword evidence="2" id="KW-1133">Transmembrane helix</keyword>
<gene>
    <name evidence="3" type="ORF">HK107_05090</name>
</gene>
<feature type="region of interest" description="Disordered" evidence="1">
    <location>
        <begin position="186"/>
        <end position="210"/>
    </location>
</feature>
<evidence type="ECO:0000313" key="4">
    <source>
        <dbReference type="Proteomes" id="UP000536835"/>
    </source>
</evidence>
<dbReference type="AlphaFoldDB" id="A0A7Y3RKE1"/>
<evidence type="ECO:0000313" key="3">
    <source>
        <dbReference type="EMBL" id="NNU15692.1"/>
    </source>
</evidence>
<keyword evidence="2" id="KW-0472">Membrane</keyword>
<proteinExistence type="predicted"/>
<accession>A0A7Y3RKE1</accession>
<sequence>MQPRSLSRGFVFIGLEFIAIVFGVFLGGYLAERRGERDRVELIERSEAAIYSELRVNYEQLLAQRAYHIDQYEKFARAMGDPSLLPAAYGGMTRGFNILPVQTGSYDAAVAAGLVVYLDKQEFALMSRAYSISRLNDDMDDIYVAALLNDVTNGQRVPQILMSAFRQFIVGEDSAIQVIAPLIGEEPPERWVPPVPPGGRQRPQSPPTEE</sequence>
<feature type="transmembrane region" description="Helical" evidence="2">
    <location>
        <begin position="12"/>
        <end position="31"/>
    </location>
</feature>
<name>A0A7Y3RKE1_9PROT</name>
<dbReference type="EMBL" id="JABFCX010000002">
    <property type="protein sequence ID" value="NNU15692.1"/>
    <property type="molecule type" value="Genomic_DNA"/>
</dbReference>